<proteinExistence type="predicted"/>
<protein>
    <submittedName>
        <fullName evidence="1">Uncharacterized protein</fullName>
    </submittedName>
</protein>
<keyword evidence="2" id="KW-1185">Reference proteome</keyword>
<accession>A0A2G8TBF1</accession>
<evidence type="ECO:0000313" key="1">
    <source>
        <dbReference type="EMBL" id="PIL43313.1"/>
    </source>
</evidence>
<dbReference type="EMBL" id="PDOC01000015">
    <property type="protein sequence ID" value="PIL43313.1"/>
    <property type="molecule type" value="Genomic_DNA"/>
</dbReference>
<dbReference type="AlphaFoldDB" id="A0A2G8TBF1"/>
<name>A0A2G8TBF1_9BURK</name>
<organism evidence="1 2">
    <name type="scientific">Massilia eurypsychrophila</name>
    <dbReference type="NCBI Taxonomy" id="1485217"/>
    <lineage>
        <taxon>Bacteria</taxon>
        <taxon>Pseudomonadati</taxon>
        <taxon>Pseudomonadota</taxon>
        <taxon>Betaproteobacteria</taxon>
        <taxon>Burkholderiales</taxon>
        <taxon>Oxalobacteraceae</taxon>
        <taxon>Telluria group</taxon>
        <taxon>Massilia</taxon>
    </lineage>
</organism>
<dbReference type="OrthoDB" id="8704917at2"/>
<comment type="caution">
    <text evidence="1">The sequence shown here is derived from an EMBL/GenBank/DDBJ whole genome shotgun (WGS) entry which is preliminary data.</text>
</comment>
<sequence length="128" mass="13956">MERPNPGGRAAVFVPSLQAEEAVAAALNNGSGMVGFGNADGTVTLYFENNRFRDGGLFKWESKAFKAYGRMVERMPTVNKLVCDAANLIQVGFIQGQDIMVRDMDQLAAWLQRSDAADSMPESAEIHV</sequence>
<dbReference type="Proteomes" id="UP000230390">
    <property type="component" value="Unassembled WGS sequence"/>
</dbReference>
<gene>
    <name evidence="1" type="ORF">CR105_20095</name>
</gene>
<evidence type="ECO:0000313" key="2">
    <source>
        <dbReference type="Proteomes" id="UP000230390"/>
    </source>
</evidence>
<reference evidence="1 2" key="1">
    <citation type="submission" date="2017-10" db="EMBL/GenBank/DDBJ databases">
        <title>Massilia psychrophilum sp. nov., a novel purple-pigmented bacterium isolated from Tianshan glacier, Xinjiang Municipality, China.</title>
        <authorList>
            <person name="Wang H."/>
        </authorList>
    </citation>
    <scope>NUCLEOTIDE SEQUENCE [LARGE SCALE GENOMIC DNA]</scope>
    <source>
        <strain evidence="1 2">JCM 30074</strain>
    </source>
</reference>